<dbReference type="Gene3D" id="3.40.50.410">
    <property type="entry name" value="von Willebrand factor, type A domain"/>
    <property type="match status" value="1"/>
</dbReference>
<organism evidence="3 4">
    <name type="scientific">Vitis vinifera</name>
    <name type="common">Grape</name>
    <dbReference type="NCBI Taxonomy" id="29760"/>
    <lineage>
        <taxon>Eukaryota</taxon>
        <taxon>Viridiplantae</taxon>
        <taxon>Streptophyta</taxon>
        <taxon>Embryophyta</taxon>
        <taxon>Tracheophyta</taxon>
        <taxon>Spermatophyta</taxon>
        <taxon>Magnoliopsida</taxon>
        <taxon>eudicotyledons</taxon>
        <taxon>Gunneridae</taxon>
        <taxon>Pentapetalae</taxon>
        <taxon>rosids</taxon>
        <taxon>Vitales</taxon>
        <taxon>Vitaceae</taxon>
        <taxon>Viteae</taxon>
        <taxon>Vitis</taxon>
    </lineage>
</organism>
<comment type="caution">
    <text evidence="3">The sequence shown here is derived from an EMBL/GenBank/DDBJ whole genome shotgun (WGS) entry which is preliminary data.</text>
</comment>
<evidence type="ECO:0000259" key="2">
    <source>
        <dbReference type="Pfam" id="PF25043"/>
    </source>
</evidence>
<reference evidence="3 4" key="1">
    <citation type="journal article" date="2018" name="PLoS Genet.">
        <title>Population sequencing reveals clonal diversity and ancestral inbreeding in the grapevine cultivar Chardonnay.</title>
        <authorList>
            <person name="Roach M.J."/>
            <person name="Johnson D.L."/>
            <person name="Bohlmann J."/>
            <person name="van Vuuren H.J."/>
            <person name="Jones S.J."/>
            <person name="Pretorius I.S."/>
            <person name="Schmidt S.A."/>
            <person name="Borneman A.R."/>
        </authorList>
    </citation>
    <scope>NUCLEOTIDE SEQUENCE [LARGE SCALE GENOMIC DNA]</scope>
    <source>
        <strain evidence="4">cv. Chardonnay</strain>
        <tissue evidence="3">Leaf</tissue>
    </source>
</reference>
<dbReference type="Proteomes" id="UP000288805">
    <property type="component" value="Unassembled WGS sequence"/>
</dbReference>
<protein>
    <submittedName>
        <fullName evidence="3">Uncharacterized protein L728</fullName>
    </submittedName>
</protein>
<dbReference type="InterPro" id="IPR036465">
    <property type="entry name" value="vWFA_dom_sf"/>
</dbReference>
<evidence type="ECO:0000313" key="4">
    <source>
        <dbReference type="Proteomes" id="UP000288805"/>
    </source>
</evidence>
<dbReference type="AlphaFoldDB" id="A0A438GFY9"/>
<dbReference type="PANTHER" id="PTHR31373:SF27">
    <property type="entry name" value="TROVE DOMAIN-CONTAINING PROTEIN"/>
    <property type="match status" value="1"/>
</dbReference>
<dbReference type="Pfam" id="PF11443">
    <property type="entry name" value="DUF2828"/>
    <property type="match status" value="2"/>
</dbReference>
<evidence type="ECO:0000259" key="1">
    <source>
        <dbReference type="Pfam" id="PF11443"/>
    </source>
</evidence>
<feature type="domain" description="DUF7788" evidence="2">
    <location>
        <begin position="397"/>
        <end position="590"/>
    </location>
</feature>
<dbReference type="Pfam" id="PF25043">
    <property type="entry name" value="DUF7788"/>
    <property type="match status" value="1"/>
</dbReference>
<feature type="domain" description="DUF2828" evidence="1">
    <location>
        <begin position="273"/>
        <end position="395"/>
    </location>
</feature>
<sequence>MASTAMLLGPPALRHPNSPAGTVFEDGCSVSGDIAMDCLDSQAHNLHRPGKPPMGLTENKSPTFLSSGNPCLDFFFHVVPDTPSDDLIRRFELAWEFNPLTTLKLICNLRGVRGTGKSDKEGFYTAVLWLHDHHPKTLACNARVLASFGYFKDFLEILYRLLEGPEIRRIEKKDWLDRKGRKKNSRKRNSIFKRENRPGVEFPVEEKDVEYMVEEFVDKEKARVLRKERELALAKRALHKYSTDSNYQFLHDQISDLFAELLKSDIQYLNSEYQGIEEAHYVNRVRDRLRKQVLVPLRKALELPEVFMCSNQWGSLPYNRVASVAMKSYKSLFSKHDTERFGVYLEKVQTGKAKIAAGALLPHEIIASLNEEDGEKVAELQWARMVEDLSKNGRLTNCSAVCDVSGSMSGTPMKVCVALGLLVSELSEDPWKGNVITFSASPELHKIQGDSLVSKTEFVRMMEWGANTDFQKVFDRILQVAVEGNLSEDQMIKRVFVFTDMEFDEACGRYNYCEYDYDMEEIDESQKASQKWETDYEVIQRKFQDKGYGKVPEIVFWNLRNSSETPVMATENGVALVSGFSKNLLDLVFGRRWNSDPSGCDGISHSGEDYKKLVLFD</sequence>
<dbReference type="SUPFAM" id="SSF53300">
    <property type="entry name" value="vWA-like"/>
    <property type="match status" value="1"/>
</dbReference>
<dbReference type="PANTHER" id="PTHR31373">
    <property type="entry name" value="OS06G0652100 PROTEIN"/>
    <property type="match status" value="1"/>
</dbReference>
<evidence type="ECO:0000313" key="3">
    <source>
        <dbReference type="EMBL" id="RVW71123.1"/>
    </source>
</evidence>
<accession>A0A438GFY9</accession>
<dbReference type="InterPro" id="IPR056690">
    <property type="entry name" value="DUF7788"/>
</dbReference>
<dbReference type="EMBL" id="QGNW01000446">
    <property type="protein sequence ID" value="RVW71123.1"/>
    <property type="molecule type" value="Genomic_DNA"/>
</dbReference>
<dbReference type="InterPro" id="IPR011205">
    <property type="entry name" value="UCP015417_vWA"/>
</dbReference>
<name>A0A438GFY9_VITVI</name>
<dbReference type="InterPro" id="IPR058580">
    <property type="entry name" value="DUF2828"/>
</dbReference>
<gene>
    <name evidence="3" type="primary">MIMI_L728_1</name>
    <name evidence="3" type="ORF">CK203_061184</name>
</gene>
<proteinExistence type="predicted"/>
<feature type="domain" description="DUF2828" evidence="1">
    <location>
        <begin position="57"/>
        <end position="272"/>
    </location>
</feature>
<dbReference type="PIRSF" id="PIRSF015417">
    <property type="entry name" value="T31B5_30_vWA"/>
    <property type="match status" value="1"/>
</dbReference>